<evidence type="ECO:0000313" key="3">
    <source>
        <dbReference type="EMBL" id="QSX77915.1"/>
    </source>
</evidence>
<evidence type="ECO:0000313" key="4">
    <source>
        <dbReference type="Proteomes" id="UP000639274"/>
    </source>
</evidence>
<dbReference type="Gene3D" id="3.90.1150.200">
    <property type="match status" value="1"/>
</dbReference>
<reference evidence="3 4" key="1">
    <citation type="submission" date="2021-03" db="EMBL/GenBank/DDBJ databases">
        <title>Lysobacter sp. nov. isolated from soil of gangwondo yeongwol, south Korea.</title>
        <authorList>
            <person name="Kim K.R."/>
            <person name="Kim K.H."/>
            <person name="Jeon C.O."/>
        </authorList>
    </citation>
    <scope>NUCLEOTIDE SEQUENCE [LARGE SCALE GENOMIC DNA]</scope>
    <source>
        <strain evidence="3 4">R19</strain>
    </source>
</reference>
<dbReference type="KEGG" id="lsf:I8J32_014485"/>
<dbReference type="Pfam" id="PF08818">
    <property type="entry name" value="DUF1801"/>
    <property type="match status" value="1"/>
</dbReference>
<dbReference type="SUPFAM" id="SSF159888">
    <property type="entry name" value="YdhG-like"/>
    <property type="match status" value="1"/>
</dbReference>
<feature type="compositionally biased region" description="Polar residues" evidence="1">
    <location>
        <begin position="1"/>
        <end position="10"/>
    </location>
</feature>
<evidence type="ECO:0000256" key="1">
    <source>
        <dbReference type="SAM" id="MobiDB-lite"/>
    </source>
</evidence>
<gene>
    <name evidence="3" type="ORF">I8J32_014485</name>
</gene>
<dbReference type="EMBL" id="CP071518">
    <property type="protein sequence ID" value="QSX77915.1"/>
    <property type="molecule type" value="Genomic_DNA"/>
</dbReference>
<feature type="region of interest" description="Disordered" evidence="1">
    <location>
        <begin position="1"/>
        <end position="21"/>
    </location>
</feature>
<protein>
    <submittedName>
        <fullName evidence="3">DUF1801 domain-containing protein</fullName>
    </submittedName>
</protein>
<organism evidence="3 4">
    <name type="scientific">Agrilutibacter solisilvae</name>
    <dbReference type="NCBI Taxonomy" id="2763317"/>
    <lineage>
        <taxon>Bacteria</taxon>
        <taxon>Pseudomonadati</taxon>
        <taxon>Pseudomonadota</taxon>
        <taxon>Gammaproteobacteria</taxon>
        <taxon>Lysobacterales</taxon>
        <taxon>Lysobacteraceae</taxon>
        <taxon>Agrilutibacter</taxon>
    </lineage>
</organism>
<sequence>MVGKKSTSAGKASAERTASKKVAVKPVAAKKVVAKKVAVRKVAAKKVAANKAPARKVAAKKTPAKRVAARAAPRKAGAESVQTVSAARRIDARIESLGDWRGERLAEIRKLIHQVDPEVIEEWKWMGTPVWSHEGMYVLANAHKDKVKLTFFHGARLADHGRLFNAGLGGNKWRAIDYRQGDKLDKGALKALLREAVAFNTANAVPRSKSSRA</sequence>
<keyword evidence="4" id="KW-1185">Reference proteome</keyword>
<name>A0A974XZQ1_9GAMM</name>
<dbReference type="InterPro" id="IPR014922">
    <property type="entry name" value="YdhG-like"/>
</dbReference>
<dbReference type="Proteomes" id="UP000639274">
    <property type="component" value="Chromosome"/>
</dbReference>
<feature type="domain" description="YdhG-like" evidence="2">
    <location>
        <begin position="101"/>
        <end position="197"/>
    </location>
</feature>
<evidence type="ECO:0000259" key="2">
    <source>
        <dbReference type="Pfam" id="PF08818"/>
    </source>
</evidence>
<dbReference type="AlphaFoldDB" id="A0A974XZQ1"/>
<accession>A0A974XZQ1</accession>
<proteinExistence type="predicted"/>